<sequence>MAEPSAPRGLAVPGLSESTITSPICQGVNEIMVLHTAPPPSQKPSCDPMFTPYKARAVERFVDESPVSGEPFRPSGRRQ</sequence>
<gene>
    <name evidence="1" type="ORF">PAXRUDRAFT_823878</name>
</gene>
<keyword evidence="2" id="KW-1185">Reference proteome</keyword>
<protein>
    <submittedName>
        <fullName evidence="1">Uncharacterized protein</fullName>
    </submittedName>
</protein>
<dbReference type="Proteomes" id="UP000054538">
    <property type="component" value="Unassembled WGS sequence"/>
</dbReference>
<proteinExistence type="predicted"/>
<evidence type="ECO:0000313" key="1">
    <source>
        <dbReference type="EMBL" id="KIK98457.1"/>
    </source>
</evidence>
<dbReference type="AlphaFoldDB" id="A0A0D0DJC7"/>
<accession>A0A0D0DJC7</accession>
<reference evidence="2" key="2">
    <citation type="submission" date="2015-01" db="EMBL/GenBank/DDBJ databases">
        <title>Evolutionary Origins and Diversification of the Mycorrhizal Mutualists.</title>
        <authorList>
            <consortium name="DOE Joint Genome Institute"/>
            <consortium name="Mycorrhizal Genomics Consortium"/>
            <person name="Kohler A."/>
            <person name="Kuo A."/>
            <person name="Nagy L.G."/>
            <person name="Floudas D."/>
            <person name="Copeland A."/>
            <person name="Barry K.W."/>
            <person name="Cichocki N."/>
            <person name="Veneault-Fourrey C."/>
            <person name="LaButti K."/>
            <person name="Lindquist E.A."/>
            <person name="Lipzen A."/>
            <person name="Lundell T."/>
            <person name="Morin E."/>
            <person name="Murat C."/>
            <person name="Riley R."/>
            <person name="Ohm R."/>
            <person name="Sun H."/>
            <person name="Tunlid A."/>
            <person name="Henrissat B."/>
            <person name="Grigoriev I.V."/>
            <person name="Hibbett D.S."/>
            <person name="Martin F."/>
        </authorList>
    </citation>
    <scope>NUCLEOTIDE SEQUENCE [LARGE SCALE GENOMIC DNA]</scope>
    <source>
        <strain evidence="2">Ve08.2h10</strain>
    </source>
</reference>
<dbReference type="HOGENOM" id="CLU_2606735_0_0_1"/>
<reference evidence="1 2" key="1">
    <citation type="submission" date="2014-04" db="EMBL/GenBank/DDBJ databases">
        <authorList>
            <consortium name="DOE Joint Genome Institute"/>
            <person name="Kuo A."/>
            <person name="Kohler A."/>
            <person name="Jargeat P."/>
            <person name="Nagy L.G."/>
            <person name="Floudas D."/>
            <person name="Copeland A."/>
            <person name="Barry K.W."/>
            <person name="Cichocki N."/>
            <person name="Veneault-Fourrey C."/>
            <person name="LaButti K."/>
            <person name="Lindquist E.A."/>
            <person name="Lipzen A."/>
            <person name="Lundell T."/>
            <person name="Morin E."/>
            <person name="Murat C."/>
            <person name="Sun H."/>
            <person name="Tunlid A."/>
            <person name="Henrissat B."/>
            <person name="Grigoriev I.V."/>
            <person name="Hibbett D.S."/>
            <person name="Martin F."/>
            <person name="Nordberg H.P."/>
            <person name="Cantor M.N."/>
            <person name="Hua S.X."/>
        </authorList>
    </citation>
    <scope>NUCLEOTIDE SEQUENCE [LARGE SCALE GENOMIC DNA]</scope>
    <source>
        <strain evidence="1 2">Ve08.2h10</strain>
    </source>
</reference>
<dbReference type="InParanoid" id="A0A0D0DJC7"/>
<name>A0A0D0DJC7_9AGAM</name>
<organism evidence="1 2">
    <name type="scientific">Paxillus rubicundulus Ve08.2h10</name>
    <dbReference type="NCBI Taxonomy" id="930991"/>
    <lineage>
        <taxon>Eukaryota</taxon>
        <taxon>Fungi</taxon>
        <taxon>Dikarya</taxon>
        <taxon>Basidiomycota</taxon>
        <taxon>Agaricomycotina</taxon>
        <taxon>Agaricomycetes</taxon>
        <taxon>Agaricomycetidae</taxon>
        <taxon>Boletales</taxon>
        <taxon>Paxilineae</taxon>
        <taxon>Paxillaceae</taxon>
        <taxon>Paxillus</taxon>
    </lineage>
</organism>
<dbReference type="EMBL" id="KN824892">
    <property type="protein sequence ID" value="KIK98457.1"/>
    <property type="molecule type" value="Genomic_DNA"/>
</dbReference>
<evidence type="ECO:0000313" key="2">
    <source>
        <dbReference type="Proteomes" id="UP000054538"/>
    </source>
</evidence>